<dbReference type="Pfam" id="PF00015">
    <property type="entry name" value="MCPsignal"/>
    <property type="match status" value="1"/>
</dbReference>
<dbReference type="PROSITE" id="PS50111">
    <property type="entry name" value="CHEMOTAXIS_TRANSDUC_2"/>
    <property type="match status" value="1"/>
</dbReference>
<dbReference type="PANTHER" id="PTHR32089:SF112">
    <property type="entry name" value="LYSOZYME-LIKE PROTEIN-RELATED"/>
    <property type="match status" value="1"/>
</dbReference>
<dbReference type="Gene3D" id="1.10.287.950">
    <property type="entry name" value="Methyl-accepting chemotaxis protein"/>
    <property type="match status" value="1"/>
</dbReference>
<dbReference type="AlphaFoldDB" id="A0A840ML89"/>
<name>A0A840ML89_9PROT</name>
<evidence type="ECO:0000256" key="1">
    <source>
        <dbReference type="ARBA" id="ARBA00023224"/>
    </source>
</evidence>
<dbReference type="RefSeq" id="WP_281397166.1">
    <property type="nucleotide sequence ID" value="NZ_JACHHY010000003.1"/>
</dbReference>
<dbReference type="Pfam" id="PF00672">
    <property type="entry name" value="HAMP"/>
    <property type="match status" value="1"/>
</dbReference>
<sequence>MQLIPLSGAVIALLNHDATNTAVFISLLGLLTMVGGALWLNVAVCKPLDRLAESIQDIGHRKSKDLTQVILPPGGELNMIAHALNSFRQGLAHTLMGVRRNNIKLSIEAAQIGQQIKDANNKAQEQRTLAQDIFSSTERSSQEVDNVKHSITVIAGFTQDLATGAESTRGDMAIANENALQAANVMQGFTSSIGKLLEDTETIISSVGEIREISDQTNLLALNAAIEAARAGEAGRGFAVVADEVRKLAERTRSLAENITDKAQRIHIQSQETSTSATTIAENIGRASEVLRAATSQLVEFANGSHRVNTEIDSIRGAIDALSANNHDVHHNVGAMNELTVSMSVQMQNCFTTSKDLINAAEHVMRELGCFQLGNDAFDRIILQLNACRTQCEAMLDQLSRDGQNLFDRQFKAIAGTNPQQYHTSYDMAFEKVFRPFFDQTAASIPGCDLAVMVTKEDTYPPTHVSKYCQPQTSDVAHNTAYSRDKRFHNGNPMLYKCGQDEGDLLFQAYVRDIGDIFALVSVPIHHKGRHWGGFMFGLQHEALLKS</sequence>
<dbReference type="Proteomes" id="UP000575898">
    <property type="component" value="Unassembled WGS sequence"/>
</dbReference>
<protein>
    <submittedName>
        <fullName evidence="6">Methyl-accepting chemotaxis protein</fullName>
    </submittedName>
</protein>
<keyword evidence="1 3" id="KW-0807">Transducer</keyword>
<proteinExistence type="inferred from homology"/>
<dbReference type="SMART" id="SM00283">
    <property type="entry name" value="MA"/>
    <property type="match status" value="1"/>
</dbReference>
<evidence type="ECO:0000256" key="2">
    <source>
        <dbReference type="ARBA" id="ARBA00029447"/>
    </source>
</evidence>
<comment type="caution">
    <text evidence="6">The sequence shown here is derived from an EMBL/GenBank/DDBJ whole genome shotgun (WGS) entry which is preliminary data.</text>
</comment>
<reference evidence="6 7" key="1">
    <citation type="submission" date="2020-08" db="EMBL/GenBank/DDBJ databases">
        <title>Genomic Encyclopedia of Type Strains, Phase IV (KMG-IV): sequencing the most valuable type-strain genomes for metagenomic binning, comparative biology and taxonomic classification.</title>
        <authorList>
            <person name="Goeker M."/>
        </authorList>
    </citation>
    <scope>NUCLEOTIDE SEQUENCE [LARGE SCALE GENOMIC DNA]</scope>
    <source>
        <strain evidence="6 7">DSM 27165</strain>
    </source>
</reference>
<accession>A0A840ML89</accession>
<evidence type="ECO:0000259" key="5">
    <source>
        <dbReference type="PROSITE" id="PS50111"/>
    </source>
</evidence>
<keyword evidence="4" id="KW-0812">Transmembrane</keyword>
<organism evidence="6 7">
    <name type="scientific">Chitinivorax tropicus</name>
    <dbReference type="NCBI Taxonomy" id="714531"/>
    <lineage>
        <taxon>Bacteria</taxon>
        <taxon>Pseudomonadati</taxon>
        <taxon>Pseudomonadota</taxon>
        <taxon>Betaproteobacteria</taxon>
        <taxon>Chitinivorax</taxon>
    </lineage>
</organism>
<dbReference type="GO" id="GO:0016020">
    <property type="term" value="C:membrane"/>
    <property type="evidence" value="ECO:0007669"/>
    <property type="project" value="InterPro"/>
</dbReference>
<evidence type="ECO:0000256" key="4">
    <source>
        <dbReference type="SAM" id="Phobius"/>
    </source>
</evidence>
<dbReference type="InterPro" id="IPR004089">
    <property type="entry name" value="MCPsignal_dom"/>
</dbReference>
<dbReference type="InterPro" id="IPR003660">
    <property type="entry name" value="HAMP_dom"/>
</dbReference>
<comment type="similarity">
    <text evidence="2">Belongs to the methyl-accepting chemotaxis (MCP) protein family.</text>
</comment>
<evidence type="ECO:0000313" key="6">
    <source>
        <dbReference type="EMBL" id="MBB5017316.1"/>
    </source>
</evidence>
<keyword evidence="4" id="KW-1133">Transmembrane helix</keyword>
<dbReference type="GO" id="GO:0007165">
    <property type="term" value="P:signal transduction"/>
    <property type="evidence" value="ECO:0007669"/>
    <property type="project" value="UniProtKB-KW"/>
</dbReference>
<dbReference type="EMBL" id="JACHHY010000003">
    <property type="protein sequence ID" value="MBB5017316.1"/>
    <property type="molecule type" value="Genomic_DNA"/>
</dbReference>
<evidence type="ECO:0000256" key="3">
    <source>
        <dbReference type="PROSITE-ProRule" id="PRU00284"/>
    </source>
</evidence>
<feature type="domain" description="Methyl-accepting transducer" evidence="5">
    <location>
        <begin position="101"/>
        <end position="337"/>
    </location>
</feature>
<feature type="transmembrane region" description="Helical" evidence="4">
    <location>
        <begin position="21"/>
        <end position="40"/>
    </location>
</feature>
<keyword evidence="7" id="KW-1185">Reference proteome</keyword>
<evidence type="ECO:0000313" key="7">
    <source>
        <dbReference type="Proteomes" id="UP000575898"/>
    </source>
</evidence>
<gene>
    <name evidence="6" type="ORF">HNQ59_000580</name>
</gene>
<dbReference type="PANTHER" id="PTHR32089">
    <property type="entry name" value="METHYL-ACCEPTING CHEMOTAXIS PROTEIN MCPB"/>
    <property type="match status" value="1"/>
</dbReference>
<keyword evidence="4" id="KW-0472">Membrane</keyword>
<dbReference type="SUPFAM" id="SSF58104">
    <property type="entry name" value="Methyl-accepting chemotaxis protein (MCP) signaling domain"/>
    <property type="match status" value="1"/>
</dbReference>